<dbReference type="Gene3D" id="3.40.50.300">
    <property type="entry name" value="P-loop containing nucleotide triphosphate hydrolases"/>
    <property type="match status" value="1"/>
</dbReference>
<accession>A0ABD3NW36</accession>
<evidence type="ECO:0000256" key="1">
    <source>
        <dbReference type="SAM" id="SignalP"/>
    </source>
</evidence>
<comment type="caution">
    <text evidence="2">The sequence shown here is derived from an EMBL/GenBank/DDBJ whole genome shotgun (WGS) entry which is preliminary data.</text>
</comment>
<feature type="chain" id="PRO_5044763606" description="Sulfotransferase" evidence="1">
    <location>
        <begin position="27"/>
        <end position="350"/>
    </location>
</feature>
<evidence type="ECO:0008006" key="4">
    <source>
        <dbReference type="Google" id="ProtNLM"/>
    </source>
</evidence>
<reference evidence="2 3" key="1">
    <citation type="submission" date="2024-10" db="EMBL/GenBank/DDBJ databases">
        <title>Updated reference genomes for cyclostephanoid diatoms.</title>
        <authorList>
            <person name="Roberts W.R."/>
            <person name="Alverson A.J."/>
        </authorList>
    </citation>
    <scope>NUCLEOTIDE SEQUENCE [LARGE SCALE GENOMIC DNA]</scope>
    <source>
        <strain evidence="2 3">AJA010-31</strain>
    </source>
</reference>
<dbReference type="EMBL" id="JALLPJ020000912">
    <property type="protein sequence ID" value="KAL3779944.1"/>
    <property type="molecule type" value="Genomic_DNA"/>
</dbReference>
<dbReference type="Proteomes" id="UP001530400">
    <property type="component" value="Unassembled WGS sequence"/>
</dbReference>
<name>A0ABD3NW36_9STRA</name>
<keyword evidence="1" id="KW-0732">Signal</keyword>
<dbReference type="AlphaFoldDB" id="A0ABD3NW36"/>
<evidence type="ECO:0000313" key="2">
    <source>
        <dbReference type="EMBL" id="KAL3779944.1"/>
    </source>
</evidence>
<organism evidence="2 3">
    <name type="scientific">Cyclotella atomus</name>
    <dbReference type="NCBI Taxonomy" id="382360"/>
    <lineage>
        <taxon>Eukaryota</taxon>
        <taxon>Sar</taxon>
        <taxon>Stramenopiles</taxon>
        <taxon>Ochrophyta</taxon>
        <taxon>Bacillariophyta</taxon>
        <taxon>Coscinodiscophyceae</taxon>
        <taxon>Thalassiosirophycidae</taxon>
        <taxon>Stephanodiscales</taxon>
        <taxon>Stephanodiscaceae</taxon>
        <taxon>Cyclotella</taxon>
    </lineage>
</organism>
<keyword evidence="3" id="KW-1185">Reference proteome</keyword>
<evidence type="ECO:0000313" key="3">
    <source>
        <dbReference type="Proteomes" id="UP001530400"/>
    </source>
</evidence>
<protein>
    <recommendedName>
        <fullName evidence="4">Sulfotransferase</fullName>
    </recommendedName>
</protein>
<sequence length="350" mass="40116">MARPLLLTLTIFLLASILIQLRLVHELDQSISHDAKYLFSSKEQATLQKSPACYPHSKVAIPKNSIVPPSDIQVLIGHAHPLISLSWSTSKPFTRIYFYHIRKAGGTMIRKYLNAVASHYNIDLRIQENKYAKEEVGSAPGTLYVTNLRDPVERSISLCHILFSHFKYEGRWDCKQLVKNHSFVPTKANAKRFEDWKETNGFVPSDCDDSFSFTNCAVNCYVQSFSGEGCSNDEWKSEYQLAKERLFRYNIIFVYEKFKDTNYIQAIENFFGVSGFNKASDYWCGAQAHKANKKIPLVVGFEHVMKLTKLNEIDIRLYKETTLCDNWAAGNYDFCSDILFVGHENRTVIG</sequence>
<proteinExistence type="predicted"/>
<dbReference type="InterPro" id="IPR027417">
    <property type="entry name" value="P-loop_NTPase"/>
</dbReference>
<gene>
    <name evidence="2" type="ORF">ACHAWO_012800</name>
</gene>
<feature type="signal peptide" evidence="1">
    <location>
        <begin position="1"/>
        <end position="26"/>
    </location>
</feature>